<dbReference type="InterPro" id="IPR014284">
    <property type="entry name" value="RNA_pol_sigma-70_dom"/>
</dbReference>
<dbReference type="Gene3D" id="1.10.10.10">
    <property type="entry name" value="Winged helix-like DNA-binding domain superfamily/Winged helix DNA-binding domain"/>
    <property type="match status" value="1"/>
</dbReference>
<name>A0A660L9D7_9ACTN</name>
<dbReference type="Pfam" id="PF04542">
    <property type="entry name" value="Sigma70_r2"/>
    <property type="match status" value="1"/>
</dbReference>
<dbReference type="InterPro" id="IPR013249">
    <property type="entry name" value="RNA_pol_sigma70_r4_t2"/>
</dbReference>
<evidence type="ECO:0000313" key="8">
    <source>
        <dbReference type="Proteomes" id="UP000278962"/>
    </source>
</evidence>
<dbReference type="InterPro" id="IPR036388">
    <property type="entry name" value="WH-like_DNA-bd_sf"/>
</dbReference>
<dbReference type="GO" id="GO:0006352">
    <property type="term" value="P:DNA-templated transcription initiation"/>
    <property type="evidence" value="ECO:0007669"/>
    <property type="project" value="InterPro"/>
</dbReference>
<evidence type="ECO:0000256" key="1">
    <source>
        <dbReference type="ARBA" id="ARBA00010641"/>
    </source>
</evidence>
<dbReference type="InterPro" id="IPR013324">
    <property type="entry name" value="RNA_pol_sigma_r3/r4-like"/>
</dbReference>
<keyword evidence="3" id="KW-0731">Sigma factor</keyword>
<comment type="similarity">
    <text evidence="1">Belongs to the sigma-70 factor family. ECF subfamily.</text>
</comment>
<evidence type="ECO:0000259" key="5">
    <source>
        <dbReference type="Pfam" id="PF04542"/>
    </source>
</evidence>
<dbReference type="AlphaFoldDB" id="A0A660L9D7"/>
<dbReference type="RefSeq" id="WP_121249457.1">
    <property type="nucleotide sequence ID" value="NZ_RBIL01000001.1"/>
</dbReference>
<organism evidence="7 8">
    <name type="scientific">Solirubrobacter pauli</name>
    <dbReference type="NCBI Taxonomy" id="166793"/>
    <lineage>
        <taxon>Bacteria</taxon>
        <taxon>Bacillati</taxon>
        <taxon>Actinomycetota</taxon>
        <taxon>Thermoleophilia</taxon>
        <taxon>Solirubrobacterales</taxon>
        <taxon>Solirubrobacteraceae</taxon>
        <taxon>Solirubrobacter</taxon>
    </lineage>
</organism>
<feature type="domain" description="RNA polymerase sigma-70 region 2" evidence="5">
    <location>
        <begin position="23"/>
        <end position="84"/>
    </location>
</feature>
<accession>A0A660L9D7</accession>
<evidence type="ECO:0000313" key="7">
    <source>
        <dbReference type="EMBL" id="RKQ91687.1"/>
    </source>
</evidence>
<keyword evidence="4" id="KW-0804">Transcription</keyword>
<evidence type="ECO:0000259" key="6">
    <source>
        <dbReference type="Pfam" id="PF08281"/>
    </source>
</evidence>
<dbReference type="Proteomes" id="UP000278962">
    <property type="component" value="Unassembled WGS sequence"/>
</dbReference>
<dbReference type="Pfam" id="PF08281">
    <property type="entry name" value="Sigma70_r4_2"/>
    <property type="match status" value="1"/>
</dbReference>
<dbReference type="InterPro" id="IPR007627">
    <property type="entry name" value="RNA_pol_sigma70_r2"/>
</dbReference>
<dbReference type="PANTHER" id="PTHR43133">
    <property type="entry name" value="RNA POLYMERASE ECF-TYPE SIGMA FACTO"/>
    <property type="match status" value="1"/>
</dbReference>
<protein>
    <submittedName>
        <fullName evidence="7">RNA polymerase sigma-70 factor (ECF subfamily)</fullName>
    </submittedName>
</protein>
<dbReference type="NCBIfam" id="TIGR02937">
    <property type="entry name" value="sigma70-ECF"/>
    <property type="match status" value="1"/>
</dbReference>
<dbReference type="EMBL" id="RBIL01000001">
    <property type="protein sequence ID" value="RKQ91687.1"/>
    <property type="molecule type" value="Genomic_DNA"/>
</dbReference>
<evidence type="ECO:0000256" key="4">
    <source>
        <dbReference type="ARBA" id="ARBA00023163"/>
    </source>
</evidence>
<proteinExistence type="inferred from homology"/>
<reference evidence="7 8" key="1">
    <citation type="submission" date="2018-10" db="EMBL/GenBank/DDBJ databases">
        <title>Genomic Encyclopedia of Archaeal and Bacterial Type Strains, Phase II (KMG-II): from individual species to whole genera.</title>
        <authorList>
            <person name="Goeker M."/>
        </authorList>
    </citation>
    <scope>NUCLEOTIDE SEQUENCE [LARGE SCALE GENOMIC DNA]</scope>
    <source>
        <strain evidence="7 8">DSM 14954</strain>
    </source>
</reference>
<evidence type="ECO:0000256" key="2">
    <source>
        <dbReference type="ARBA" id="ARBA00023015"/>
    </source>
</evidence>
<dbReference type="GO" id="GO:0003677">
    <property type="term" value="F:DNA binding"/>
    <property type="evidence" value="ECO:0007669"/>
    <property type="project" value="InterPro"/>
</dbReference>
<dbReference type="Gene3D" id="1.10.1740.10">
    <property type="match status" value="1"/>
</dbReference>
<gene>
    <name evidence="7" type="ORF">C8N24_1513</name>
</gene>
<dbReference type="PANTHER" id="PTHR43133:SF63">
    <property type="entry name" value="RNA POLYMERASE SIGMA FACTOR FECI-RELATED"/>
    <property type="match status" value="1"/>
</dbReference>
<dbReference type="OrthoDB" id="9784272at2"/>
<keyword evidence="2" id="KW-0805">Transcription regulation</keyword>
<dbReference type="SUPFAM" id="SSF88659">
    <property type="entry name" value="Sigma3 and sigma4 domains of RNA polymerase sigma factors"/>
    <property type="match status" value="1"/>
</dbReference>
<dbReference type="SUPFAM" id="SSF88946">
    <property type="entry name" value="Sigma2 domain of RNA polymerase sigma factors"/>
    <property type="match status" value="1"/>
</dbReference>
<feature type="domain" description="RNA polymerase sigma factor 70 region 4 type 2" evidence="6">
    <location>
        <begin position="127"/>
        <end position="174"/>
    </location>
</feature>
<keyword evidence="8" id="KW-1185">Reference proteome</keyword>
<dbReference type="InterPro" id="IPR013325">
    <property type="entry name" value="RNA_pol_sigma_r2"/>
</dbReference>
<evidence type="ECO:0000256" key="3">
    <source>
        <dbReference type="ARBA" id="ARBA00023082"/>
    </source>
</evidence>
<comment type="caution">
    <text evidence="7">The sequence shown here is derived from an EMBL/GenBank/DDBJ whole genome shotgun (WGS) entry which is preliminary data.</text>
</comment>
<dbReference type="InterPro" id="IPR039425">
    <property type="entry name" value="RNA_pol_sigma-70-like"/>
</dbReference>
<sequence length="186" mass="20380">MDARTDDQLLAATRSQPEAFAVFYRRHVAGVLAYFARRTRCAETAADLTAETFAAALDGAHRHRPDRGPAVAWLYGIARRQLAHAAQQGAVEDRARTRLGMQAIPLTDEALDRVDALATADAASPLLQRGLAELPADQREAVLARVLDEDDYAVIARRAATTESVIRKRVSRGLTGLRRRMEGYSA</sequence>
<dbReference type="GO" id="GO:0016987">
    <property type="term" value="F:sigma factor activity"/>
    <property type="evidence" value="ECO:0007669"/>
    <property type="project" value="UniProtKB-KW"/>
</dbReference>